<protein>
    <submittedName>
        <fullName evidence="6">GPP34 family phosphoprotein</fullName>
    </submittedName>
</protein>
<keyword evidence="2" id="KW-0333">Golgi apparatus</keyword>
<comment type="subcellular location">
    <subcellularLocation>
        <location evidence="1">Golgi apparatus membrane</location>
        <topology evidence="1">Peripheral membrane protein</topology>
        <orientation evidence="1">Cytoplasmic side</orientation>
    </subcellularLocation>
</comment>
<dbReference type="EMBL" id="JBHSPX010000015">
    <property type="protein sequence ID" value="MFC6067760.1"/>
    <property type="molecule type" value="Genomic_DNA"/>
</dbReference>
<evidence type="ECO:0000313" key="7">
    <source>
        <dbReference type="Proteomes" id="UP001596139"/>
    </source>
</evidence>
<dbReference type="Proteomes" id="UP001596139">
    <property type="component" value="Unassembled WGS sequence"/>
</dbReference>
<accession>A0ABW1MWS7</accession>
<evidence type="ECO:0000313" key="6">
    <source>
        <dbReference type="EMBL" id="MFC6067760.1"/>
    </source>
</evidence>
<feature type="compositionally biased region" description="Basic and acidic residues" evidence="5">
    <location>
        <begin position="154"/>
        <end position="165"/>
    </location>
</feature>
<dbReference type="InterPro" id="IPR038261">
    <property type="entry name" value="GPP34-like_sf"/>
</dbReference>
<keyword evidence="4" id="KW-0472">Membrane</keyword>
<sequence length="224" mass="24018">MSTARDLVITALDVPSRRSLQQGELSLALAGAELIDLLAVQAVGLDGEDIVPGYRPAMDDRLLDEAAASLVRQAPYETVEEWLWRRGRGLYSAYLAELEADGQIARQRGRWMLGRAGQVVPVDSPERLRAADRWASGEPTLITLATAVGIGGGESKENETSERNGENGGNGGNEESPRVGGDAGDDPVVTVLAVVSDALRELEAVRQRRAIEDAAFDNVWRGGI</sequence>
<dbReference type="Gene3D" id="1.10.3630.10">
    <property type="entry name" value="yeast vps74-n-term truncation variant domain like"/>
    <property type="match status" value="1"/>
</dbReference>
<evidence type="ECO:0000256" key="3">
    <source>
        <dbReference type="ARBA" id="ARBA00023121"/>
    </source>
</evidence>
<keyword evidence="7" id="KW-1185">Reference proteome</keyword>
<name>A0ABW1MWS7_9ACTN</name>
<reference evidence="7" key="1">
    <citation type="journal article" date="2019" name="Int. J. Syst. Evol. Microbiol.">
        <title>The Global Catalogue of Microorganisms (GCM) 10K type strain sequencing project: providing services to taxonomists for standard genome sequencing and annotation.</title>
        <authorList>
            <consortium name="The Broad Institute Genomics Platform"/>
            <consortium name="The Broad Institute Genome Sequencing Center for Infectious Disease"/>
            <person name="Wu L."/>
            <person name="Ma J."/>
        </authorList>
    </citation>
    <scope>NUCLEOTIDE SEQUENCE [LARGE SCALE GENOMIC DNA]</scope>
    <source>
        <strain evidence="7">CGMCC 1.15180</strain>
    </source>
</reference>
<dbReference type="InterPro" id="IPR008628">
    <property type="entry name" value="GPP34-like"/>
</dbReference>
<dbReference type="RefSeq" id="WP_031051194.1">
    <property type="nucleotide sequence ID" value="NZ_JBHSPX010000015.1"/>
</dbReference>
<comment type="caution">
    <text evidence="6">The sequence shown here is derived from an EMBL/GenBank/DDBJ whole genome shotgun (WGS) entry which is preliminary data.</text>
</comment>
<feature type="region of interest" description="Disordered" evidence="5">
    <location>
        <begin position="148"/>
        <end position="185"/>
    </location>
</feature>
<proteinExistence type="predicted"/>
<evidence type="ECO:0000256" key="2">
    <source>
        <dbReference type="ARBA" id="ARBA00023034"/>
    </source>
</evidence>
<keyword evidence="3" id="KW-0446">Lipid-binding</keyword>
<evidence type="ECO:0000256" key="4">
    <source>
        <dbReference type="ARBA" id="ARBA00023136"/>
    </source>
</evidence>
<evidence type="ECO:0000256" key="5">
    <source>
        <dbReference type="SAM" id="MobiDB-lite"/>
    </source>
</evidence>
<dbReference type="Pfam" id="PF05719">
    <property type="entry name" value="GPP34"/>
    <property type="match status" value="1"/>
</dbReference>
<gene>
    <name evidence="6" type="ORF">ACFP4F_35155</name>
</gene>
<evidence type="ECO:0000256" key="1">
    <source>
        <dbReference type="ARBA" id="ARBA00004255"/>
    </source>
</evidence>
<organism evidence="6 7">
    <name type="scientific">Streptomyces ochraceiscleroticus</name>
    <dbReference type="NCBI Taxonomy" id="47761"/>
    <lineage>
        <taxon>Bacteria</taxon>
        <taxon>Bacillati</taxon>
        <taxon>Actinomycetota</taxon>
        <taxon>Actinomycetes</taxon>
        <taxon>Kitasatosporales</taxon>
        <taxon>Streptomycetaceae</taxon>
        <taxon>Streptomyces</taxon>
    </lineage>
</organism>